<reference evidence="4 5" key="1">
    <citation type="submission" date="2024-09" db="EMBL/GenBank/DDBJ databases">
        <title>A chromosome-level genome assembly of Gray's grenadier anchovy, Coilia grayii.</title>
        <authorList>
            <person name="Fu Z."/>
        </authorList>
    </citation>
    <scope>NUCLEOTIDE SEQUENCE [LARGE SCALE GENOMIC DNA]</scope>
    <source>
        <strain evidence="4">G4</strain>
        <tissue evidence="4">Muscle</tissue>
    </source>
</reference>
<dbReference type="SMART" id="SM00409">
    <property type="entry name" value="IG"/>
    <property type="match status" value="3"/>
</dbReference>
<dbReference type="InterPro" id="IPR007110">
    <property type="entry name" value="Ig-like_dom"/>
</dbReference>
<dbReference type="InterPro" id="IPR013783">
    <property type="entry name" value="Ig-like_fold"/>
</dbReference>
<dbReference type="InterPro" id="IPR003599">
    <property type="entry name" value="Ig_sub"/>
</dbReference>
<keyword evidence="2" id="KW-1133">Transmembrane helix</keyword>
<dbReference type="PROSITE" id="PS50835">
    <property type="entry name" value="IG_LIKE"/>
    <property type="match status" value="3"/>
</dbReference>
<evidence type="ECO:0000313" key="5">
    <source>
        <dbReference type="Proteomes" id="UP001591681"/>
    </source>
</evidence>
<feature type="region of interest" description="Disordered" evidence="1">
    <location>
        <begin position="290"/>
        <end position="316"/>
    </location>
</feature>
<dbReference type="EMBL" id="JBHFQA010000015">
    <property type="protein sequence ID" value="KAL2086197.1"/>
    <property type="molecule type" value="Genomic_DNA"/>
</dbReference>
<gene>
    <name evidence="4" type="ORF">ACEWY4_017256</name>
</gene>
<accession>A0ABD1JGA9</accession>
<organism evidence="4 5">
    <name type="scientific">Coilia grayii</name>
    <name type="common">Gray's grenadier anchovy</name>
    <dbReference type="NCBI Taxonomy" id="363190"/>
    <lineage>
        <taxon>Eukaryota</taxon>
        <taxon>Metazoa</taxon>
        <taxon>Chordata</taxon>
        <taxon>Craniata</taxon>
        <taxon>Vertebrata</taxon>
        <taxon>Euteleostomi</taxon>
        <taxon>Actinopterygii</taxon>
        <taxon>Neopterygii</taxon>
        <taxon>Teleostei</taxon>
        <taxon>Clupei</taxon>
        <taxon>Clupeiformes</taxon>
        <taxon>Clupeoidei</taxon>
        <taxon>Engraulidae</taxon>
        <taxon>Coilinae</taxon>
        <taxon>Coilia</taxon>
    </lineage>
</organism>
<feature type="domain" description="Ig-like" evidence="3">
    <location>
        <begin position="19"/>
        <end position="84"/>
    </location>
</feature>
<keyword evidence="2" id="KW-0472">Membrane</keyword>
<feature type="transmembrane region" description="Helical" evidence="2">
    <location>
        <begin position="268"/>
        <end position="287"/>
    </location>
</feature>
<dbReference type="PANTHER" id="PTHR46013">
    <property type="entry name" value="VASCULAR CELL ADHESION MOLECULE 1"/>
    <property type="match status" value="1"/>
</dbReference>
<dbReference type="Gene3D" id="2.60.40.10">
    <property type="entry name" value="Immunoglobulins"/>
    <property type="match status" value="3"/>
</dbReference>
<dbReference type="PANTHER" id="PTHR46013:SF4">
    <property type="entry name" value="B-CELL RECEPTOR CD22-RELATED"/>
    <property type="match status" value="1"/>
</dbReference>
<evidence type="ECO:0000259" key="3">
    <source>
        <dbReference type="PROSITE" id="PS50835"/>
    </source>
</evidence>
<dbReference type="SUPFAM" id="SSF48726">
    <property type="entry name" value="Immunoglobulin"/>
    <property type="match status" value="3"/>
</dbReference>
<dbReference type="Pfam" id="PF13895">
    <property type="entry name" value="Ig_2"/>
    <property type="match status" value="3"/>
</dbReference>
<proteinExistence type="predicted"/>
<comment type="caution">
    <text evidence="4">The sequence shown here is derived from an EMBL/GenBank/DDBJ whole genome shotgun (WGS) entry which is preliminary data.</text>
</comment>
<dbReference type="Proteomes" id="UP001591681">
    <property type="component" value="Unassembled WGS sequence"/>
</dbReference>
<evidence type="ECO:0000313" key="4">
    <source>
        <dbReference type="EMBL" id="KAL2086197.1"/>
    </source>
</evidence>
<dbReference type="SMART" id="SM00408">
    <property type="entry name" value="IGc2"/>
    <property type="match status" value="3"/>
</dbReference>
<evidence type="ECO:0000256" key="2">
    <source>
        <dbReference type="SAM" id="Phobius"/>
    </source>
</evidence>
<protein>
    <recommendedName>
        <fullName evidence="3">Ig-like domain-containing protein</fullName>
    </recommendedName>
</protein>
<keyword evidence="5" id="KW-1185">Reference proteome</keyword>
<feature type="region of interest" description="Disordered" evidence="1">
    <location>
        <begin position="384"/>
        <end position="403"/>
    </location>
</feature>
<evidence type="ECO:0000256" key="1">
    <source>
        <dbReference type="SAM" id="MobiDB-lite"/>
    </source>
</evidence>
<keyword evidence="2" id="KW-0812">Transmembrane</keyword>
<feature type="domain" description="Ig-like" evidence="3">
    <location>
        <begin position="185"/>
        <end position="269"/>
    </location>
</feature>
<dbReference type="InterPro" id="IPR003598">
    <property type="entry name" value="Ig_sub2"/>
</dbReference>
<feature type="region of interest" description="Disordered" evidence="1">
    <location>
        <begin position="349"/>
        <end position="371"/>
    </location>
</feature>
<feature type="domain" description="Ig-like" evidence="3">
    <location>
        <begin position="96"/>
        <end position="180"/>
    </location>
</feature>
<name>A0ABD1JGA9_9TELE</name>
<dbReference type="CDD" id="cd00096">
    <property type="entry name" value="Ig"/>
    <property type="match status" value="2"/>
</dbReference>
<sequence>MVAHIVLEFSVGIPEPVIEGNNVTLSCNNPCSSSMDKSKVMWKKNNQTVPAELTTNGSLLIDKVSTNDTGNYSCSINDATINVTSKPVQLHVMSPPRTTSVSVSPSADISEGSSVTLTCSSDANPPVETYTWYRRTGLISKLDSKQSYSISPISPEHAGYYYCEAKNRYGARNSTEVHLNVLYSPRNMSASLNQSGEIVEGSSVTLTCISDANPPVETYTWYKRTGAATVQVDTGASITFTLTNVTAGLYHCKAQNRVSSLNSTGVDVALPGAVIFVIVMAGLVYSSSTRRKKQQSKSMNKDIHKQYQNDPQSENQDTFRMSSLAAHDYENADQYENYDDVQMNSVYQSLNPNTTQPDEVYQSLNPNTTQPDAVYQSLNPNTAQPDAIYQSLNPNTTQPDAVF</sequence>
<dbReference type="InterPro" id="IPR036179">
    <property type="entry name" value="Ig-like_dom_sf"/>
</dbReference>
<dbReference type="AlphaFoldDB" id="A0ABD1JGA9"/>